<accession>A0ABZ2RHC6</accession>
<evidence type="ECO:0000313" key="5">
    <source>
        <dbReference type="EMBL" id="WXL24096.1"/>
    </source>
</evidence>
<dbReference type="EMBL" id="CP148074">
    <property type="protein sequence ID" value="WXL24096.1"/>
    <property type="molecule type" value="Genomic_DNA"/>
</dbReference>
<dbReference type="Pfam" id="PF00150">
    <property type="entry name" value="Cellulase"/>
    <property type="match status" value="1"/>
</dbReference>
<keyword evidence="1 3" id="KW-0378">Hydrolase</keyword>
<keyword evidence="2 3" id="KW-0326">Glycosidase</keyword>
<evidence type="ECO:0000313" key="6">
    <source>
        <dbReference type="Proteomes" id="UP001476583"/>
    </source>
</evidence>
<evidence type="ECO:0000259" key="4">
    <source>
        <dbReference type="Pfam" id="PF00150"/>
    </source>
</evidence>
<proteinExistence type="inferred from homology"/>
<comment type="similarity">
    <text evidence="3">Belongs to the glycosyl hydrolase 5 (cellulase A) family.</text>
</comment>
<organism evidence="5 6">
    <name type="scientific">Ectopseudomonas mendocina</name>
    <name type="common">Pseudomonas mendocina</name>
    <dbReference type="NCBI Taxonomy" id="300"/>
    <lineage>
        <taxon>Bacteria</taxon>
        <taxon>Pseudomonadati</taxon>
        <taxon>Pseudomonadota</taxon>
        <taxon>Gammaproteobacteria</taxon>
        <taxon>Pseudomonadales</taxon>
        <taxon>Pseudomonadaceae</taxon>
        <taxon>Ectopseudomonas</taxon>
    </lineage>
</organism>
<dbReference type="Proteomes" id="UP001476583">
    <property type="component" value="Chromosome"/>
</dbReference>
<sequence>MKARSRVLLFALLAIFLVLILSTLLGKQADAQIQVLKAPREVVWKDFLGVNTQFLWFSPERYQKQIDRLEALGLNWVRIDLHWDRLEVAEDDYRMGALDVLVKDLQKRDLNTLFYLVGSARFITTAPKSSPFQDQFPPQDPVVFAQRMAMLADRYPSVAAWQVWNEPNLIGFWRPEADPKGYAELLQASTIALRQVQPEKPVVAAGMAFFSEMPNGQTMFDELSKLGAQHLGTVAAYHPYTQLPEGNDPAKLDFIEKANFVNQALRNSGVPEIWSTEWGWSAYKGPKEAQDIIGVNGQADYVIRRLALMSALDYDRIFLFTLSDLDHRASVRDRDYGLLDLDANPKPVYLALQRFLKVTGPKLTPADPPVAEQLPQGTFSIGWTREDGRHIWLFWSAQGGEVTLPKLSKATLHDPLSGKVTELNGKTGLQVPVKSSLQMLVWE</sequence>
<protein>
    <submittedName>
        <fullName evidence="5">Cellulase family glycosylhydrolase</fullName>
    </submittedName>
</protein>
<dbReference type="InterPro" id="IPR001547">
    <property type="entry name" value="Glyco_hydro_5"/>
</dbReference>
<dbReference type="PANTHER" id="PTHR12631">
    <property type="entry name" value="ALPHA-L-IDURONIDASE"/>
    <property type="match status" value="1"/>
</dbReference>
<feature type="domain" description="Glycoside hydrolase family 5" evidence="4">
    <location>
        <begin position="47"/>
        <end position="288"/>
    </location>
</feature>
<evidence type="ECO:0000256" key="3">
    <source>
        <dbReference type="RuleBase" id="RU361153"/>
    </source>
</evidence>
<evidence type="ECO:0000256" key="2">
    <source>
        <dbReference type="ARBA" id="ARBA00023295"/>
    </source>
</evidence>
<gene>
    <name evidence="5" type="ORF">WG219_12105</name>
</gene>
<dbReference type="SUPFAM" id="SSF51445">
    <property type="entry name" value="(Trans)glycosidases"/>
    <property type="match status" value="1"/>
</dbReference>
<keyword evidence="6" id="KW-1185">Reference proteome</keyword>
<dbReference type="InterPro" id="IPR051923">
    <property type="entry name" value="Glycosyl_Hydrolase_39"/>
</dbReference>
<evidence type="ECO:0000256" key="1">
    <source>
        <dbReference type="ARBA" id="ARBA00022801"/>
    </source>
</evidence>
<reference evidence="5 6" key="1">
    <citation type="submission" date="2024-03" db="EMBL/GenBank/DDBJ databases">
        <title>Complete genome of BD2.</title>
        <authorList>
            <person name="Cao G."/>
        </authorList>
    </citation>
    <scope>NUCLEOTIDE SEQUENCE [LARGE SCALE GENOMIC DNA]</scope>
    <source>
        <strain evidence="5 6">BD2</strain>
    </source>
</reference>
<dbReference type="InterPro" id="IPR017853">
    <property type="entry name" value="GH"/>
</dbReference>
<dbReference type="PANTHER" id="PTHR12631:SF10">
    <property type="entry name" value="BETA-XYLOSIDASE-LIKE PROTEIN-RELATED"/>
    <property type="match status" value="1"/>
</dbReference>
<name>A0ABZ2RHC6_ECTME</name>
<dbReference type="Gene3D" id="3.20.20.80">
    <property type="entry name" value="Glycosidases"/>
    <property type="match status" value="1"/>
</dbReference>